<organism evidence="1 2">
    <name type="scientific">Rhodopirellula maiorica SM1</name>
    <dbReference type="NCBI Taxonomy" id="1265738"/>
    <lineage>
        <taxon>Bacteria</taxon>
        <taxon>Pseudomonadati</taxon>
        <taxon>Planctomycetota</taxon>
        <taxon>Planctomycetia</taxon>
        <taxon>Pirellulales</taxon>
        <taxon>Pirellulaceae</taxon>
        <taxon>Novipirellula</taxon>
    </lineage>
</organism>
<dbReference type="SUPFAM" id="SSF48695">
    <property type="entry name" value="Multiheme cytochromes"/>
    <property type="match status" value="1"/>
</dbReference>
<comment type="caution">
    <text evidence="1">The sequence shown here is derived from an EMBL/GenBank/DDBJ whole genome shotgun (WGS) entry which is preliminary data.</text>
</comment>
<keyword evidence="2" id="KW-1185">Reference proteome</keyword>
<dbReference type="AlphaFoldDB" id="M5RMK5"/>
<reference evidence="1 2" key="1">
    <citation type="journal article" date="2013" name="Mar. Genomics">
        <title>Expression of sulfatases in Rhodopirellula baltica and the diversity of sulfatases in the genus Rhodopirellula.</title>
        <authorList>
            <person name="Wegner C.E."/>
            <person name="Richter-Heitmann T."/>
            <person name="Klindworth A."/>
            <person name="Klockow C."/>
            <person name="Richter M."/>
            <person name="Achstetter T."/>
            <person name="Glockner F.O."/>
            <person name="Harder J."/>
        </authorList>
    </citation>
    <scope>NUCLEOTIDE SEQUENCE [LARGE SCALE GENOMIC DNA]</scope>
    <source>
        <strain evidence="1 2">SM1</strain>
    </source>
</reference>
<proteinExistence type="predicted"/>
<dbReference type="Gene3D" id="1.10.1130.10">
    <property type="entry name" value="Flavocytochrome C3, Chain A"/>
    <property type="match status" value="1"/>
</dbReference>
<evidence type="ECO:0000313" key="1">
    <source>
        <dbReference type="EMBL" id="EMI16622.1"/>
    </source>
</evidence>
<protein>
    <submittedName>
        <fullName evidence="1">Uncharacterized protein</fullName>
    </submittedName>
</protein>
<gene>
    <name evidence="1" type="ORF">RMSM_06453</name>
</gene>
<sequence length="602" mass="67819">MILLIKQIDKMASNSFFARQILAGIPFVLFLVTGAVGWTQTATDTISREEKLSDPVYMSWVASEPVGRCVSCHVMGPTDAEIDSGRSGDLTSFSRRSEMMHWLQKDKHTIARRRVEPFAAEQSEDELLKLYERLDAQIEKAIEGYKRRGETIDRSQVGLESIPEEWIGQSNLLSRRICDKLWGSGSVTTEAGYAKFRDHCLTCHGGYHAGASGFDLADLDNAQLGIDCLYCHQQGENDQWVAPHQVPEKWRLKPPQEKADSGLRNLVDTSNQARLCMDCHVGNRSKNMFVSHEMYAAGHPPIPSIELQQFCAEMPQHWQTPRQLYESLADYPQRNDYFNINYPGLLDSANAGEVFWNTRKMLIGALVARQQMLDLYIQSESAQDWADYSLYDCAACHHELRSNSLRQQRGYVGAPGRPRQYEWPDALLTIAYLFSGKETLAESRGLESKLDQLFSEQPFGDPHRIAANATELHDHISTAIDAVEQKPVDARIALAVLRGLATTPKSKLVTYDAARQVVWAMQTIATELELDGKPLDPELHDRIRQLGNPETTGISSSLPSGRKQFIYPDRLETDLHLRAQYDPSRLVAQLKSLRTDLAQAAK</sequence>
<dbReference type="InterPro" id="IPR036280">
    <property type="entry name" value="Multihaem_cyt_sf"/>
</dbReference>
<name>M5RMK5_9BACT</name>
<dbReference type="PATRIC" id="fig|1265738.3.peg.6438"/>
<accession>M5RMK5</accession>
<evidence type="ECO:0000313" key="2">
    <source>
        <dbReference type="Proteomes" id="UP000011991"/>
    </source>
</evidence>
<dbReference type="EMBL" id="ANOG01000932">
    <property type="protein sequence ID" value="EMI16622.1"/>
    <property type="molecule type" value="Genomic_DNA"/>
</dbReference>
<dbReference type="Proteomes" id="UP000011991">
    <property type="component" value="Unassembled WGS sequence"/>
</dbReference>